<proteinExistence type="predicted"/>
<dbReference type="PANTHER" id="PTHR42794">
    <property type="entry name" value="HEMIN IMPORT ATP-BINDING PROTEIN HMUV"/>
    <property type="match status" value="1"/>
</dbReference>
<dbReference type="Gene3D" id="3.40.50.300">
    <property type="entry name" value="P-loop containing nucleotide triphosphate hydrolases"/>
    <property type="match status" value="1"/>
</dbReference>
<dbReference type="Pfam" id="PF00005">
    <property type="entry name" value="ABC_tran"/>
    <property type="match status" value="1"/>
</dbReference>
<dbReference type="GO" id="GO:0016887">
    <property type="term" value="F:ATP hydrolysis activity"/>
    <property type="evidence" value="ECO:0007669"/>
    <property type="project" value="InterPro"/>
</dbReference>
<dbReference type="SUPFAM" id="SSF52540">
    <property type="entry name" value="P-loop containing nucleoside triphosphate hydrolases"/>
    <property type="match status" value="1"/>
</dbReference>
<protein>
    <submittedName>
        <fullName evidence="6">ABC transporter</fullName>
    </submittedName>
</protein>
<evidence type="ECO:0000259" key="5">
    <source>
        <dbReference type="PROSITE" id="PS50893"/>
    </source>
</evidence>
<dbReference type="SMART" id="SM00382">
    <property type="entry name" value="AAA"/>
    <property type="match status" value="1"/>
</dbReference>
<dbReference type="PANTHER" id="PTHR42794:SF1">
    <property type="entry name" value="HEMIN IMPORT ATP-BINDING PROTEIN HMUV"/>
    <property type="match status" value="1"/>
</dbReference>
<feature type="domain" description="ABC transporter" evidence="5">
    <location>
        <begin position="5"/>
        <end position="239"/>
    </location>
</feature>
<comment type="caution">
    <text evidence="6">The sequence shown here is derived from an EMBL/GenBank/DDBJ whole genome shotgun (WGS) entry which is preliminary data.</text>
</comment>
<dbReference type="OrthoDB" id="9799337at2"/>
<dbReference type="InterPro" id="IPR027417">
    <property type="entry name" value="P-loop_NTPase"/>
</dbReference>
<gene>
    <name evidence="6" type="ORF">A4H02_02825</name>
</gene>
<dbReference type="Proteomes" id="UP000094570">
    <property type="component" value="Unassembled WGS sequence"/>
</dbReference>
<evidence type="ECO:0000256" key="3">
    <source>
        <dbReference type="ARBA" id="ARBA00022840"/>
    </source>
</evidence>
<dbReference type="InterPro" id="IPR003593">
    <property type="entry name" value="AAA+_ATPase"/>
</dbReference>
<dbReference type="InterPro" id="IPR003439">
    <property type="entry name" value="ABC_transporter-like_ATP-bd"/>
</dbReference>
<keyword evidence="7" id="KW-1185">Reference proteome</keyword>
<dbReference type="CDD" id="cd03214">
    <property type="entry name" value="ABC_Iron-Siderophores_B12_Hemin"/>
    <property type="match status" value="1"/>
</dbReference>
<dbReference type="InterPro" id="IPR017871">
    <property type="entry name" value="ABC_transporter-like_CS"/>
</dbReference>
<keyword evidence="1" id="KW-0813">Transport</keyword>
<keyword evidence="4" id="KW-1278">Translocase</keyword>
<evidence type="ECO:0000256" key="4">
    <source>
        <dbReference type="ARBA" id="ARBA00022967"/>
    </source>
</evidence>
<name>A0A1E3G3T6_9BACT</name>
<dbReference type="EMBL" id="LWAF01000003">
    <property type="protein sequence ID" value="ODN30822.1"/>
    <property type="molecule type" value="Genomic_DNA"/>
</dbReference>
<dbReference type="PROSITE" id="PS00211">
    <property type="entry name" value="ABC_TRANSPORTER_1"/>
    <property type="match status" value="1"/>
</dbReference>
<keyword evidence="2" id="KW-0547">Nucleotide-binding</keyword>
<reference evidence="7" key="1">
    <citation type="submission" date="2016-04" db="EMBL/GenBank/DDBJ databases">
        <title>The genome sequence project of a novel Fervidobacterium isolate from a hot spring in Thailand.</title>
        <authorList>
            <person name="Gonzalez J.M."/>
            <person name="Cuecas A."/>
            <person name="Kanoksilapatham W."/>
        </authorList>
    </citation>
    <scope>NUCLEOTIDE SEQUENCE [LARGE SCALE GENOMIC DNA]</scope>
    <source>
        <strain evidence="7">FC2004</strain>
    </source>
</reference>
<evidence type="ECO:0000313" key="7">
    <source>
        <dbReference type="Proteomes" id="UP000094570"/>
    </source>
</evidence>
<accession>A0A1E3G3T6</accession>
<keyword evidence="3" id="KW-0067">ATP-binding</keyword>
<dbReference type="PROSITE" id="PS50893">
    <property type="entry name" value="ABC_TRANSPORTER_2"/>
    <property type="match status" value="1"/>
</dbReference>
<dbReference type="AlphaFoldDB" id="A0A1E3G3T6"/>
<organism evidence="6 7">
    <name type="scientific">Fervidobacterium thailandense</name>
    <dbReference type="NCBI Taxonomy" id="1008305"/>
    <lineage>
        <taxon>Bacteria</taxon>
        <taxon>Thermotogati</taxon>
        <taxon>Thermotogota</taxon>
        <taxon>Thermotogae</taxon>
        <taxon>Thermotogales</taxon>
        <taxon>Fervidobacteriaceae</taxon>
        <taxon>Fervidobacterium</taxon>
    </lineage>
</organism>
<dbReference type="RefSeq" id="WP_069292660.1">
    <property type="nucleotide sequence ID" value="NZ_CP140110.1"/>
</dbReference>
<dbReference type="STRING" id="1008305.A4H02_02825"/>
<dbReference type="GO" id="GO:0005524">
    <property type="term" value="F:ATP binding"/>
    <property type="evidence" value="ECO:0007669"/>
    <property type="project" value="UniProtKB-KW"/>
</dbReference>
<dbReference type="FunFam" id="3.40.50.300:FF:000134">
    <property type="entry name" value="Iron-enterobactin ABC transporter ATP-binding protein"/>
    <property type="match status" value="1"/>
</dbReference>
<sequence length="255" mass="28836">MSYALKIENLYFSYDTNFSLEDVNLQIPEGILFGIIGPNGSGKTTLLSLIMKFLKPSHGRIEIFGHDTRKLSHKSLARLVAYIAQDFNPAYDFSVEEIVEMGGIARRRSFFESVVYEEELLRALSIVDLVNLRKRPFSTLSGGQQRRALIARAIYQNTPVIVADELTNHLDLGQAIKVMDYLKSLTRMGKTIVITLHDLGFATKYCDILALMDNGRVISVGRPNEVLTEETISRIYKAKVRVIKTSDVPYPWVVF</sequence>
<evidence type="ECO:0000313" key="6">
    <source>
        <dbReference type="EMBL" id="ODN30822.1"/>
    </source>
</evidence>
<evidence type="ECO:0000256" key="1">
    <source>
        <dbReference type="ARBA" id="ARBA00022448"/>
    </source>
</evidence>
<evidence type="ECO:0000256" key="2">
    <source>
        <dbReference type="ARBA" id="ARBA00022741"/>
    </source>
</evidence>